<keyword evidence="3" id="KW-0964">Secreted</keyword>
<dbReference type="GO" id="GO:0016020">
    <property type="term" value="C:membrane"/>
    <property type="evidence" value="ECO:0007669"/>
    <property type="project" value="UniProtKB-SubCell"/>
</dbReference>
<dbReference type="PANTHER" id="PTHR45742:SF8">
    <property type="entry name" value="FLOCCULATION PROTEIN FLO11"/>
    <property type="match status" value="1"/>
</dbReference>
<evidence type="ECO:0000259" key="8">
    <source>
        <dbReference type="PROSITE" id="PS51412"/>
    </source>
</evidence>
<evidence type="ECO:0000256" key="4">
    <source>
        <dbReference type="ARBA" id="ARBA00022852"/>
    </source>
</evidence>
<sequence>MKLFLLVTLIALCFAQQVPGADYLSAGFDGLKLEGGLSPIFSWRFTKGKTFTPQIGEGKLTYDVPDYVAAYDFVESGEVVSASIYQSFESYFKEVTAGFSLSVGVSISTQMSLSVGANVEWGKIHQQMKAEDKTMAYSNHWYTFYKLTALPAIILHKDDMFTTMQEVLPFPVTNADDQDLYNQMVLSFGTHYYARLHLGAYVHFDTFIDQTISKSKDQSWLKAQASLTFHYAMWDIAFKPSYSRQSIHIDNLFKMNANSHSFFQGGNPAYQSNSTLKQWEASLAQYPAVVNVTLQPQWFVMKGGSVRDHLAATIKYYLKHGKVPTNPVTGYRTNVRGPYDALLDMPREELEKLVETYGEDLFVPSGDDMFLAGL</sequence>
<keyword evidence="4" id="KW-0204">Cytolysis</keyword>
<proteinExistence type="predicted"/>
<dbReference type="AlphaFoldDB" id="A0A8J6AY02"/>
<keyword evidence="7" id="KW-0732">Signal</keyword>
<evidence type="ECO:0000256" key="6">
    <source>
        <dbReference type="ARBA" id="ARBA00023157"/>
    </source>
</evidence>
<dbReference type="Proteomes" id="UP000717585">
    <property type="component" value="Unassembled WGS sequence"/>
</dbReference>
<keyword evidence="6" id="KW-1015">Disulfide bond</keyword>
<organism evidence="9 10">
    <name type="scientific">Carpediemonas membranifera</name>
    <dbReference type="NCBI Taxonomy" id="201153"/>
    <lineage>
        <taxon>Eukaryota</taxon>
        <taxon>Metamonada</taxon>
        <taxon>Carpediemonas-like organisms</taxon>
        <taxon>Carpediemonas</taxon>
    </lineage>
</organism>
<protein>
    <submittedName>
        <fullName evidence="9">MAC/Perforin domain</fullName>
    </submittedName>
</protein>
<keyword evidence="5" id="KW-0472">Membrane</keyword>
<dbReference type="EMBL" id="JAHDYR010000066">
    <property type="protein sequence ID" value="KAG9390019.1"/>
    <property type="molecule type" value="Genomic_DNA"/>
</dbReference>
<feature type="chain" id="PRO_5035148149" evidence="7">
    <location>
        <begin position="16"/>
        <end position="374"/>
    </location>
</feature>
<feature type="domain" description="MACPF" evidence="8">
    <location>
        <begin position="6"/>
        <end position="332"/>
    </location>
</feature>
<dbReference type="OrthoDB" id="1366754at2759"/>
<name>A0A8J6AY02_9EUKA</name>
<keyword evidence="10" id="KW-1185">Reference proteome</keyword>
<evidence type="ECO:0000313" key="10">
    <source>
        <dbReference type="Proteomes" id="UP000717585"/>
    </source>
</evidence>
<dbReference type="Pfam" id="PF01823">
    <property type="entry name" value="MACPF"/>
    <property type="match status" value="1"/>
</dbReference>
<gene>
    <name evidence="9" type="ORF">J8273_8056</name>
</gene>
<evidence type="ECO:0000313" key="9">
    <source>
        <dbReference type="EMBL" id="KAG9390019.1"/>
    </source>
</evidence>
<dbReference type="GO" id="GO:0031640">
    <property type="term" value="P:killing of cells of another organism"/>
    <property type="evidence" value="ECO:0007669"/>
    <property type="project" value="UniProtKB-KW"/>
</dbReference>
<dbReference type="PANTHER" id="PTHR45742">
    <property type="entry name" value="COMPLEMENT COMPONENT C6"/>
    <property type="match status" value="1"/>
</dbReference>
<evidence type="ECO:0000256" key="3">
    <source>
        <dbReference type="ARBA" id="ARBA00022525"/>
    </source>
</evidence>
<dbReference type="InterPro" id="IPR020864">
    <property type="entry name" value="MACPF"/>
</dbReference>
<comment type="caution">
    <text evidence="9">The sequence shown here is derived from an EMBL/GenBank/DDBJ whole genome shotgun (WGS) entry which is preliminary data.</text>
</comment>
<reference evidence="9" key="1">
    <citation type="submission" date="2021-05" db="EMBL/GenBank/DDBJ databases">
        <title>A free-living protist that lacks canonical eukaryotic 1 DNA replication and segregation systems.</title>
        <authorList>
            <person name="Salas-Leiva D.E."/>
            <person name="Tromer E.C."/>
            <person name="Curtis B.A."/>
            <person name="Jerlstrom-Hultqvist J."/>
            <person name="Kolisko M."/>
            <person name="Yi Z."/>
            <person name="Salas-Leiva J.S."/>
            <person name="Gallot-Lavallee L."/>
            <person name="Kops G.J.P.L."/>
            <person name="Archibald J.M."/>
            <person name="Simpson A.G.B."/>
            <person name="Roger A.J."/>
        </authorList>
    </citation>
    <scope>NUCLEOTIDE SEQUENCE</scope>
    <source>
        <strain evidence="9">BICM</strain>
    </source>
</reference>
<dbReference type="PROSITE" id="PS51412">
    <property type="entry name" value="MACPF_2"/>
    <property type="match status" value="1"/>
</dbReference>
<comment type="subcellular location">
    <subcellularLocation>
        <location evidence="1">Membrane</location>
    </subcellularLocation>
    <subcellularLocation>
        <location evidence="2">Secreted</location>
    </subcellularLocation>
</comment>
<accession>A0A8J6AY02</accession>
<dbReference type="InterPro" id="IPR020863">
    <property type="entry name" value="MACPF_CS"/>
</dbReference>
<evidence type="ECO:0000256" key="5">
    <source>
        <dbReference type="ARBA" id="ARBA00023136"/>
    </source>
</evidence>
<dbReference type="PROSITE" id="PS00279">
    <property type="entry name" value="MACPF_1"/>
    <property type="match status" value="1"/>
</dbReference>
<evidence type="ECO:0000256" key="1">
    <source>
        <dbReference type="ARBA" id="ARBA00004370"/>
    </source>
</evidence>
<evidence type="ECO:0000256" key="7">
    <source>
        <dbReference type="SAM" id="SignalP"/>
    </source>
</evidence>
<dbReference type="GO" id="GO:0005576">
    <property type="term" value="C:extracellular region"/>
    <property type="evidence" value="ECO:0007669"/>
    <property type="project" value="UniProtKB-SubCell"/>
</dbReference>
<feature type="signal peptide" evidence="7">
    <location>
        <begin position="1"/>
        <end position="15"/>
    </location>
</feature>
<evidence type="ECO:0000256" key="2">
    <source>
        <dbReference type="ARBA" id="ARBA00004613"/>
    </source>
</evidence>